<evidence type="ECO:0000256" key="1">
    <source>
        <dbReference type="SAM" id="MobiDB-lite"/>
    </source>
</evidence>
<proteinExistence type="predicted"/>
<evidence type="ECO:0000313" key="3">
    <source>
        <dbReference type="Proteomes" id="UP000245119"/>
    </source>
</evidence>
<feature type="region of interest" description="Disordered" evidence="1">
    <location>
        <begin position="53"/>
        <end position="82"/>
    </location>
</feature>
<reference evidence="2 3" key="1">
    <citation type="submission" date="2018-04" db="EMBL/GenBank/DDBJ databases">
        <title>The genome of golden apple snail Pomacea canaliculata provides insight into stress tolerance and invasive adaptation.</title>
        <authorList>
            <person name="Liu C."/>
            <person name="Liu B."/>
            <person name="Ren Y."/>
            <person name="Zhang Y."/>
            <person name="Wang H."/>
            <person name="Li S."/>
            <person name="Jiang F."/>
            <person name="Yin L."/>
            <person name="Zhang G."/>
            <person name="Qian W."/>
            <person name="Fan W."/>
        </authorList>
    </citation>
    <scope>NUCLEOTIDE SEQUENCE [LARGE SCALE GENOMIC DNA]</scope>
    <source>
        <strain evidence="2">SZHN2017</strain>
        <tissue evidence="2">Muscle</tissue>
    </source>
</reference>
<dbReference type="Proteomes" id="UP000245119">
    <property type="component" value="Linkage Group LG6"/>
</dbReference>
<protein>
    <submittedName>
        <fullName evidence="2">Uncharacterized protein</fullName>
    </submittedName>
</protein>
<gene>
    <name evidence="2" type="ORF">C0Q70_11895</name>
</gene>
<comment type="caution">
    <text evidence="2">The sequence shown here is derived from an EMBL/GenBank/DDBJ whole genome shotgun (WGS) entry which is preliminary data.</text>
</comment>
<accession>A0A2T7P795</accession>
<keyword evidence="3" id="KW-1185">Reference proteome</keyword>
<evidence type="ECO:0000313" key="2">
    <source>
        <dbReference type="EMBL" id="PVD29298.1"/>
    </source>
</evidence>
<dbReference type="EMBL" id="PZQS01000006">
    <property type="protein sequence ID" value="PVD29298.1"/>
    <property type="molecule type" value="Genomic_DNA"/>
</dbReference>
<name>A0A2T7P795_POMCA</name>
<sequence>MFDDVFTNTKDSDCQGDIKEDNKLLLNDLDPSNGCLIDILLDISVDDQKKARPHVARHGSQRVLSQERQRHRLQTQADNYGRRRGRGYNSCWSPHYHHHHHHYYHHYHHHHTLPSLPVMAGWRRLRGRTGEVYDKPKAFARGGAEQSVLCSQMLFSDSASYLHQQPHATSYITVELHSHHQSHAGT</sequence>
<organism evidence="2 3">
    <name type="scientific">Pomacea canaliculata</name>
    <name type="common">Golden apple snail</name>
    <dbReference type="NCBI Taxonomy" id="400727"/>
    <lineage>
        <taxon>Eukaryota</taxon>
        <taxon>Metazoa</taxon>
        <taxon>Spiralia</taxon>
        <taxon>Lophotrochozoa</taxon>
        <taxon>Mollusca</taxon>
        <taxon>Gastropoda</taxon>
        <taxon>Caenogastropoda</taxon>
        <taxon>Architaenioglossa</taxon>
        <taxon>Ampullarioidea</taxon>
        <taxon>Ampullariidae</taxon>
        <taxon>Pomacea</taxon>
    </lineage>
</organism>
<dbReference type="AlphaFoldDB" id="A0A2T7P795"/>